<dbReference type="EMBL" id="CM042883">
    <property type="protein sequence ID" value="KAI4376002.1"/>
    <property type="molecule type" value="Genomic_DNA"/>
</dbReference>
<gene>
    <name evidence="1" type="ORF">MLD38_013804</name>
</gene>
<accession>A0ACB9RAE2</accession>
<reference evidence="2" key="1">
    <citation type="journal article" date="2023" name="Front. Plant Sci.">
        <title>Chromosomal-level genome assembly of Melastoma candidum provides insights into trichome evolution.</title>
        <authorList>
            <person name="Zhong Y."/>
            <person name="Wu W."/>
            <person name="Sun C."/>
            <person name="Zou P."/>
            <person name="Liu Y."/>
            <person name="Dai S."/>
            <person name="Zhou R."/>
        </authorList>
    </citation>
    <scope>NUCLEOTIDE SEQUENCE [LARGE SCALE GENOMIC DNA]</scope>
</reference>
<dbReference type="Proteomes" id="UP001057402">
    <property type="component" value="Chromosome 4"/>
</dbReference>
<name>A0ACB9RAE2_9MYRT</name>
<keyword evidence="2" id="KW-1185">Reference proteome</keyword>
<organism evidence="1 2">
    <name type="scientific">Melastoma candidum</name>
    <dbReference type="NCBI Taxonomy" id="119954"/>
    <lineage>
        <taxon>Eukaryota</taxon>
        <taxon>Viridiplantae</taxon>
        <taxon>Streptophyta</taxon>
        <taxon>Embryophyta</taxon>
        <taxon>Tracheophyta</taxon>
        <taxon>Spermatophyta</taxon>
        <taxon>Magnoliopsida</taxon>
        <taxon>eudicotyledons</taxon>
        <taxon>Gunneridae</taxon>
        <taxon>Pentapetalae</taxon>
        <taxon>rosids</taxon>
        <taxon>malvids</taxon>
        <taxon>Myrtales</taxon>
        <taxon>Melastomataceae</taxon>
        <taxon>Melastomatoideae</taxon>
        <taxon>Melastomateae</taxon>
        <taxon>Melastoma</taxon>
    </lineage>
</organism>
<proteinExistence type="predicted"/>
<sequence>MFQMNKAQSEHIWPLNGDGINNSQRKKSEGRRDESNEGVLAQMKQSIGIKGQRKELGTLHCLFFFQML</sequence>
<evidence type="ECO:0000313" key="1">
    <source>
        <dbReference type="EMBL" id="KAI4376002.1"/>
    </source>
</evidence>
<protein>
    <submittedName>
        <fullName evidence="1">Uncharacterized protein</fullName>
    </submittedName>
</protein>
<comment type="caution">
    <text evidence="1">The sequence shown here is derived from an EMBL/GenBank/DDBJ whole genome shotgun (WGS) entry which is preliminary data.</text>
</comment>
<evidence type="ECO:0000313" key="2">
    <source>
        <dbReference type="Proteomes" id="UP001057402"/>
    </source>
</evidence>